<comment type="caution">
    <text evidence="7">The sequence shown here is derived from an EMBL/GenBank/DDBJ whole genome shotgun (WGS) entry which is preliminary data.</text>
</comment>
<evidence type="ECO:0000256" key="3">
    <source>
        <dbReference type="PROSITE-ProRule" id="PRU10141"/>
    </source>
</evidence>
<feature type="compositionally biased region" description="Low complexity" evidence="4">
    <location>
        <begin position="758"/>
        <end position="773"/>
    </location>
</feature>
<dbReference type="SUPFAM" id="SSF56112">
    <property type="entry name" value="Protein kinase-like (PK-like)"/>
    <property type="match status" value="1"/>
</dbReference>
<evidence type="ECO:0000259" key="6">
    <source>
        <dbReference type="PROSITE" id="PS50011"/>
    </source>
</evidence>
<proteinExistence type="predicted"/>
<evidence type="ECO:0000256" key="2">
    <source>
        <dbReference type="ARBA" id="ARBA00022840"/>
    </source>
</evidence>
<dbReference type="InterPro" id="IPR000719">
    <property type="entry name" value="Prot_kinase_dom"/>
</dbReference>
<accession>A0A9P5HHC9</accession>
<dbReference type="GO" id="GO:0005524">
    <property type="term" value="F:ATP binding"/>
    <property type="evidence" value="ECO:0007669"/>
    <property type="project" value="UniProtKB-UniRule"/>
</dbReference>
<dbReference type="EMBL" id="JAANBB010000086">
    <property type="protein sequence ID" value="KAF7551029.1"/>
    <property type="molecule type" value="Genomic_DNA"/>
</dbReference>
<feature type="binding site" evidence="3">
    <location>
        <position position="171"/>
    </location>
    <ligand>
        <name>ATP</name>
        <dbReference type="ChEBI" id="CHEBI:30616"/>
    </ligand>
</feature>
<evidence type="ECO:0000256" key="1">
    <source>
        <dbReference type="ARBA" id="ARBA00022741"/>
    </source>
</evidence>
<feature type="domain" description="Protein kinase" evidence="6">
    <location>
        <begin position="144"/>
        <end position="474"/>
    </location>
</feature>
<feature type="compositionally biased region" description="Low complexity" evidence="4">
    <location>
        <begin position="827"/>
        <end position="845"/>
    </location>
</feature>
<protein>
    <recommendedName>
        <fullName evidence="6">Protein kinase domain-containing protein</fullName>
    </recommendedName>
</protein>
<evidence type="ECO:0000313" key="7">
    <source>
        <dbReference type="EMBL" id="KAF7551029.1"/>
    </source>
</evidence>
<dbReference type="PROSITE" id="PS50011">
    <property type="entry name" value="PROTEIN_KINASE_DOM"/>
    <property type="match status" value="1"/>
</dbReference>
<feature type="region of interest" description="Disordered" evidence="4">
    <location>
        <begin position="547"/>
        <end position="730"/>
    </location>
</feature>
<evidence type="ECO:0000256" key="4">
    <source>
        <dbReference type="SAM" id="MobiDB-lite"/>
    </source>
</evidence>
<gene>
    <name evidence="7" type="ORF">G7Z17_g5301</name>
</gene>
<dbReference type="OrthoDB" id="248923at2759"/>
<dbReference type="Gene3D" id="1.10.510.10">
    <property type="entry name" value="Transferase(Phosphotransferase) domain 1"/>
    <property type="match status" value="1"/>
</dbReference>
<feature type="transmembrane region" description="Helical" evidence="5">
    <location>
        <begin position="16"/>
        <end position="37"/>
    </location>
</feature>
<reference evidence="7" key="1">
    <citation type="submission" date="2020-03" db="EMBL/GenBank/DDBJ databases">
        <title>Draft Genome Sequence of Cylindrodendrum hubeiense.</title>
        <authorList>
            <person name="Buettner E."/>
            <person name="Kellner H."/>
        </authorList>
    </citation>
    <scope>NUCLEOTIDE SEQUENCE</scope>
    <source>
        <strain evidence="7">IHI 201604</strain>
    </source>
</reference>
<dbReference type="PANTHER" id="PTHR44329">
    <property type="entry name" value="SERINE/THREONINE-PROTEIN KINASE TNNI3K-RELATED"/>
    <property type="match status" value="1"/>
</dbReference>
<dbReference type="Pfam" id="PF00069">
    <property type="entry name" value="Pkinase"/>
    <property type="match status" value="1"/>
</dbReference>
<organism evidence="7 8">
    <name type="scientific">Cylindrodendrum hubeiense</name>
    <dbReference type="NCBI Taxonomy" id="595255"/>
    <lineage>
        <taxon>Eukaryota</taxon>
        <taxon>Fungi</taxon>
        <taxon>Dikarya</taxon>
        <taxon>Ascomycota</taxon>
        <taxon>Pezizomycotina</taxon>
        <taxon>Sordariomycetes</taxon>
        <taxon>Hypocreomycetidae</taxon>
        <taxon>Hypocreales</taxon>
        <taxon>Nectriaceae</taxon>
        <taxon>Cylindrodendrum</taxon>
    </lineage>
</organism>
<feature type="region of interest" description="Disordered" evidence="4">
    <location>
        <begin position="808"/>
        <end position="851"/>
    </location>
</feature>
<keyword evidence="8" id="KW-1185">Reference proteome</keyword>
<feature type="compositionally biased region" description="Polar residues" evidence="4">
    <location>
        <begin position="652"/>
        <end position="670"/>
    </location>
</feature>
<feature type="compositionally biased region" description="Polar residues" evidence="4">
    <location>
        <begin position="680"/>
        <end position="720"/>
    </location>
</feature>
<dbReference type="InterPro" id="IPR008271">
    <property type="entry name" value="Ser/Thr_kinase_AS"/>
</dbReference>
<keyword evidence="1 3" id="KW-0547">Nucleotide-binding</keyword>
<dbReference type="InterPro" id="IPR011009">
    <property type="entry name" value="Kinase-like_dom_sf"/>
</dbReference>
<feature type="compositionally biased region" description="Basic and acidic residues" evidence="4">
    <location>
        <begin position="636"/>
        <end position="651"/>
    </location>
</feature>
<dbReference type="PROSITE" id="PS00108">
    <property type="entry name" value="PROTEIN_KINASE_ST"/>
    <property type="match status" value="1"/>
</dbReference>
<dbReference type="InterPro" id="IPR051681">
    <property type="entry name" value="Ser/Thr_Kinases-Pseudokinases"/>
</dbReference>
<feature type="region of interest" description="Disordered" evidence="4">
    <location>
        <begin position="746"/>
        <end position="794"/>
    </location>
</feature>
<dbReference type="PROSITE" id="PS00107">
    <property type="entry name" value="PROTEIN_KINASE_ATP"/>
    <property type="match status" value="1"/>
</dbReference>
<dbReference type="SMART" id="SM00220">
    <property type="entry name" value="S_TKc"/>
    <property type="match status" value="1"/>
</dbReference>
<keyword evidence="5" id="KW-0472">Membrane</keyword>
<dbReference type="CDD" id="cd00180">
    <property type="entry name" value="PKc"/>
    <property type="match status" value="1"/>
</dbReference>
<dbReference type="Gene3D" id="3.30.200.20">
    <property type="entry name" value="Phosphorylase Kinase, domain 1"/>
    <property type="match status" value="1"/>
</dbReference>
<keyword evidence="5" id="KW-0812">Transmembrane</keyword>
<keyword evidence="5" id="KW-1133">Transmembrane helix</keyword>
<dbReference type="GO" id="GO:0004674">
    <property type="term" value="F:protein serine/threonine kinase activity"/>
    <property type="evidence" value="ECO:0007669"/>
    <property type="project" value="TreeGrafter"/>
</dbReference>
<dbReference type="AlphaFoldDB" id="A0A9P5HHC9"/>
<dbReference type="InterPro" id="IPR017441">
    <property type="entry name" value="Protein_kinase_ATP_BS"/>
</dbReference>
<name>A0A9P5HHC9_9HYPO</name>
<dbReference type="Proteomes" id="UP000722485">
    <property type="component" value="Unassembled WGS sequence"/>
</dbReference>
<sequence length="851" mass="95685">MPGSGDIAWDAMARTLVAYLLALVGWSILILPTTSFLQLSRSAILCLAHLFHHHHATPPHPAVPRIFAAVAFSTRVAETMGDWVRGWTRVGQADPSQHFNRFSEIERELGEQRIITAWDNDDNWPSINKPLFSGPEAKRFDSKLVKLNDLGYGAFGRVEEVTYGTVRLARKRITRRRGFTIEDLRQESLTMNKLDHRHVVKLVATYAPRPHELCLLIWPAAVCNLSILLEDLESLRLGDGDREDIIERLDALDVKDLSAIEPNTENQGIDCHTKCPLEFLRNVMGCVSRAMAHCHSNDVRHLDIKPSNILLKADRVYLADFGISRDVSGQDQTTTEGLPGTERWRAPELYADYGSSMQLSDVYSLGLVFLNIATVLYNVRLADFDEALKYLSRQTREEQLRNREDKLRAHLEKLTSHALVTPPFMFTFEGQETVRPRPVVSLISKMIASNPRNRLSVDKIDDKLSMLGGIHQIYHGECCKRPISWVENKWDRKFTALDTLRKENERQKKRIDELEGRDKTYELRLEHERKAHEHTISMLQAKLKEAEEKCRKLESENADQKRSSGRGPARPSLPRANRSGTGSPLSNVGLGLSKTRSTPTTPVSRPPLQPSSLSAHRFSTDGRSPLVQQQIFAPRPVKDATTPRRPIDRPNSRSPSFTNLTGYQLRSRGSGSKLPLPVTPSRSETPNLNRDQSLTDSSMASSIFSRQSFDTTPTPAQNSPALGHNLNPLEESKMPQWGQLTERPVPRVERVATPEQASLPSEPSSPTLSMPLSAVSSPRTLRSDMVSENGDSRRVPALPFMKSWAEVANEGKKVKGPRGMGRPRALSNRSHQSHQSHQSNQSSQRVELMQS</sequence>
<evidence type="ECO:0000313" key="8">
    <source>
        <dbReference type="Proteomes" id="UP000722485"/>
    </source>
</evidence>
<feature type="compositionally biased region" description="Basic and acidic residues" evidence="4">
    <location>
        <begin position="547"/>
        <end position="562"/>
    </location>
</feature>
<evidence type="ECO:0000256" key="5">
    <source>
        <dbReference type="SAM" id="Phobius"/>
    </source>
</evidence>
<keyword evidence="2 3" id="KW-0067">ATP-binding</keyword>